<reference evidence="7 8" key="1">
    <citation type="submission" date="2016-04" db="EMBL/GenBank/DDBJ databases">
        <title>Reclassification of Paraburkholderia panaciterrae (Farh et al. 2015) Dobritsa &amp; Samadpour 2016 as a later homotypic synonym of Paraburkholderia ginsengiterrae (Farh et al. 2015) Dobritsa &amp; Samadpour 2016.</title>
        <authorList>
            <person name="Dobritsa A.P."/>
            <person name="Kutumbaka K."/>
            <person name="Samadpour M."/>
        </authorList>
    </citation>
    <scope>NUCLEOTIDE SEQUENCE [LARGE SCALE GENOMIC DNA]</scope>
    <source>
        <strain evidence="5 8">DCY85</strain>
        <strain evidence="6 7">DCY85-1</strain>
    </source>
</reference>
<gene>
    <name evidence="6" type="ORF">A6V36_24680</name>
    <name evidence="5" type="ORF">A6V37_27110</name>
</gene>
<accession>A0A1A9N5P3</accession>
<dbReference type="Proteomes" id="UP000078116">
    <property type="component" value="Unassembled WGS sequence"/>
</dbReference>
<evidence type="ECO:0000313" key="5">
    <source>
        <dbReference type="EMBL" id="OAJ59514.1"/>
    </source>
</evidence>
<evidence type="ECO:0000256" key="2">
    <source>
        <dbReference type="ARBA" id="ARBA00023125"/>
    </source>
</evidence>
<evidence type="ECO:0000256" key="1">
    <source>
        <dbReference type="ARBA" id="ARBA00023015"/>
    </source>
</evidence>
<dbReference type="Proteomes" id="UP000077961">
    <property type="component" value="Unassembled WGS sequence"/>
</dbReference>
<dbReference type="AlphaFoldDB" id="A0A1A9N5P3"/>
<dbReference type="SMART" id="SM00342">
    <property type="entry name" value="HTH_ARAC"/>
    <property type="match status" value="1"/>
</dbReference>
<feature type="domain" description="HTH araC/xylS-type" evidence="4">
    <location>
        <begin position="226"/>
        <end position="324"/>
    </location>
</feature>
<dbReference type="Pfam" id="PF01965">
    <property type="entry name" value="DJ-1_PfpI"/>
    <property type="match status" value="1"/>
</dbReference>
<evidence type="ECO:0000313" key="8">
    <source>
        <dbReference type="Proteomes" id="UP000078116"/>
    </source>
</evidence>
<dbReference type="STRING" id="1462993.A6V36_24680"/>
<dbReference type="SUPFAM" id="SSF46689">
    <property type="entry name" value="Homeodomain-like"/>
    <property type="match status" value="2"/>
</dbReference>
<evidence type="ECO:0000256" key="3">
    <source>
        <dbReference type="ARBA" id="ARBA00023163"/>
    </source>
</evidence>
<keyword evidence="1" id="KW-0805">Transcription regulation</keyword>
<evidence type="ECO:0000313" key="6">
    <source>
        <dbReference type="EMBL" id="OAJ60863.1"/>
    </source>
</evidence>
<dbReference type="Gene3D" id="1.10.10.60">
    <property type="entry name" value="Homeodomain-like"/>
    <property type="match status" value="2"/>
</dbReference>
<name>A0A1A9N5P3_9BURK</name>
<dbReference type="Gene3D" id="3.40.50.880">
    <property type="match status" value="1"/>
</dbReference>
<dbReference type="InterPro" id="IPR018060">
    <property type="entry name" value="HTH_AraC"/>
</dbReference>
<evidence type="ECO:0000259" key="4">
    <source>
        <dbReference type="PROSITE" id="PS01124"/>
    </source>
</evidence>
<sequence>MPHTHLDTARITWLHTPTLNMLSAKRRIGVLLFDGFWLLGPGTVVEMFQTANELSGSRAGDEQPYEVQFLSIDGGSIASSSSARIWTDRIDTRFGGGFDVLYIAGGYGAHAAARDERLLGWLRSVRSRTRAVEAICEGRLVLEAACPTTLDSLQVSRYPSSVANEVALSAADERNDCARSALMVIKRDLGAEIARSVADRVMPGMAATWVPLPAEGGTLSVAEKIRAAAHWMEVNSDRSISVADAAQVAAMSERNFLRRFKHEMRVTPSDYLLQVRLRVACNFLTETELPVDKIARRSGTGNGDRLAKIFRKHMAQSPTEYRARSRQAAQT</sequence>
<dbReference type="InterPro" id="IPR029062">
    <property type="entry name" value="Class_I_gatase-like"/>
</dbReference>
<comment type="caution">
    <text evidence="5">The sequence shown here is derived from an EMBL/GenBank/DDBJ whole genome shotgun (WGS) entry which is preliminary data.</text>
</comment>
<keyword evidence="7" id="KW-1185">Reference proteome</keyword>
<dbReference type="EMBL" id="LXJZ01000100">
    <property type="protein sequence ID" value="OAJ60863.1"/>
    <property type="molecule type" value="Genomic_DNA"/>
</dbReference>
<dbReference type="GO" id="GO:0043565">
    <property type="term" value="F:sequence-specific DNA binding"/>
    <property type="evidence" value="ECO:0007669"/>
    <property type="project" value="InterPro"/>
</dbReference>
<dbReference type="PANTHER" id="PTHR43280">
    <property type="entry name" value="ARAC-FAMILY TRANSCRIPTIONAL REGULATOR"/>
    <property type="match status" value="1"/>
</dbReference>
<evidence type="ECO:0000313" key="7">
    <source>
        <dbReference type="Proteomes" id="UP000077961"/>
    </source>
</evidence>
<protein>
    <submittedName>
        <fullName evidence="5">AraC family transcriptional regulator</fullName>
    </submittedName>
</protein>
<dbReference type="PANTHER" id="PTHR43280:SF2">
    <property type="entry name" value="HTH-TYPE TRANSCRIPTIONAL REGULATOR EXSA"/>
    <property type="match status" value="1"/>
</dbReference>
<dbReference type="InterPro" id="IPR009057">
    <property type="entry name" value="Homeodomain-like_sf"/>
</dbReference>
<organism evidence="5 8">
    <name type="scientific">Paraburkholderia ginsengiterrae</name>
    <dbReference type="NCBI Taxonomy" id="1462993"/>
    <lineage>
        <taxon>Bacteria</taxon>
        <taxon>Pseudomonadati</taxon>
        <taxon>Pseudomonadota</taxon>
        <taxon>Betaproteobacteria</taxon>
        <taxon>Burkholderiales</taxon>
        <taxon>Burkholderiaceae</taxon>
        <taxon>Paraburkholderia</taxon>
    </lineage>
</organism>
<proteinExistence type="predicted"/>
<keyword evidence="3" id="KW-0804">Transcription</keyword>
<dbReference type="InterPro" id="IPR002818">
    <property type="entry name" value="DJ-1/PfpI"/>
</dbReference>
<dbReference type="RefSeq" id="WP_064266411.1">
    <property type="nucleotide sequence ID" value="NZ_LXJZ01000100.1"/>
</dbReference>
<dbReference type="SUPFAM" id="SSF52317">
    <property type="entry name" value="Class I glutamine amidotransferase-like"/>
    <property type="match status" value="1"/>
</dbReference>
<dbReference type="GO" id="GO:0003700">
    <property type="term" value="F:DNA-binding transcription factor activity"/>
    <property type="evidence" value="ECO:0007669"/>
    <property type="project" value="InterPro"/>
</dbReference>
<dbReference type="OrthoDB" id="6831751at2"/>
<dbReference type="Pfam" id="PF12833">
    <property type="entry name" value="HTH_18"/>
    <property type="match status" value="1"/>
</dbReference>
<keyword evidence="2" id="KW-0238">DNA-binding</keyword>
<dbReference type="PROSITE" id="PS01124">
    <property type="entry name" value="HTH_ARAC_FAMILY_2"/>
    <property type="match status" value="1"/>
</dbReference>
<dbReference type="EMBL" id="LXKA01000265">
    <property type="protein sequence ID" value="OAJ59514.1"/>
    <property type="molecule type" value="Genomic_DNA"/>
</dbReference>